<dbReference type="InterPro" id="IPR014729">
    <property type="entry name" value="Rossmann-like_a/b/a_fold"/>
</dbReference>
<feature type="compositionally biased region" description="Basic and acidic residues" evidence="11">
    <location>
        <begin position="753"/>
        <end position="762"/>
    </location>
</feature>
<dbReference type="FunCoup" id="A0A1Y2EZK4">
    <property type="interactions" value="654"/>
</dbReference>
<comment type="caution">
    <text evidence="13">The sequence shown here is derived from an EMBL/GenBank/DDBJ whole genome shotgun (WGS) entry which is preliminary data.</text>
</comment>
<evidence type="ECO:0000256" key="6">
    <source>
        <dbReference type="ARBA" id="ARBA00022833"/>
    </source>
</evidence>
<dbReference type="Gene3D" id="3.40.50.620">
    <property type="entry name" value="HUPs"/>
    <property type="match status" value="2"/>
</dbReference>
<reference evidence="13 14" key="1">
    <citation type="submission" date="2016-07" db="EMBL/GenBank/DDBJ databases">
        <title>Pervasive Adenine N6-methylation of Active Genes in Fungi.</title>
        <authorList>
            <consortium name="DOE Joint Genome Institute"/>
            <person name="Mondo S.J."/>
            <person name="Dannebaum R.O."/>
            <person name="Kuo R.C."/>
            <person name="Labutti K."/>
            <person name="Haridas S."/>
            <person name="Kuo A."/>
            <person name="Salamov A."/>
            <person name="Ahrendt S.R."/>
            <person name="Lipzen A."/>
            <person name="Sullivan W."/>
            <person name="Andreopoulos W.B."/>
            <person name="Clum A."/>
            <person name="Lindquist E."/>
            <person name="Daum C."/>
            <person name="Ramamoorthy G.K."/>
            <person name="Gryganskyi A."/>
            <person name="Culley D."/>
            <person name="Magnuson J.K."/>
            <person name="James T.Y."/>
            <person name="O'Malley M.A."/>
            <person name="Stajich J.E."/>
            <person name="Spatafora J.W."/>
            <person name="Visel A."/>
            <person name="Grigoriev I.V."/>
        </authorList>
    </citation>
    <scope>NUCLEOTIDE SEQUENCE [LARGE SCALE GENOMIC DNA]</scope>
    <source>
        <strain evidence="13 14">62-1032</strain>
    </source>
</reference>
<evidence type="ECO:0000259" key="12">
    <source>
        <dbReference type="Pfam" id="PF01406"/>
    </source>
</evidence>
<sequence length="788" mass="87548">MASTQDASRSKATQDSWILPTRTVEEPKLKVDFVTKKPGVVTWYNCGPTVYDASHMGHARNYMAQDIMRRILRDYFGYEVHFVMNITDVDDKIILRARQSHLLDKYTADVTSSSTPLSPTFLAEVQAAWSAYVFKTMKDSLAAPTSDDYAAAKLAWEEILTSEKDLKWVEAQKAKEEKFGMYLSAVRAGLVGLVEAEKAAKEGRIGVEEAKALITANHDAISLWLDKKLGSTVNDPTIFRDLAAYWEDSYFKSMAALHVERPTTLTRVSEYLPEIVTFVEGIVNRGLAYEAGGSVWFDTTKFEGAKGEESKDGDDGWKHTYAKLQPWSKGNRELLEDGEGSLTSTTGKRSASDFALWKASKPGEPEWPSTWGPGRPGWHIECSVMASAVLGEGMDVHSGGVDLAFPHHDNEIAQSEAFHNCRQWVNYFLHTGHLHIEGLKMSKSLKNFVTIDDALLKYSARQLRFSFLLQTWNAKLDFKESAMQEVRAAETLLNNFFAIVNALAAEAKADSVASDGQHHFNQPELDLLDKLEQAQLAFRVALCDSFDTPKGLQIILDLVSATNVYLARGRAEVNISSVVAVADWVTRMLRMFGLGEGAPTNVRGERLIGWGTAAAPGQEGAGDRQEILMPYLRALSAFRDSVRKLAMEGAPASEILALSDQFRDYDAVELGIALDDQADGRALFKLMPPESLRQARDAKLAAANEKAARKAATAAAAEVKRLERLEKGRTPPTELFRSSPEYSAWDEQGIPTLDKEGVEVPKSRKKKCQKEWDAQKKLHDEFLKESSK</sequence>
<evidence type="ECO:0000256" key="7">
    <source>
        <dbReference type="ARBA" id="ARBA00022840"/>
    </source>
</evidence>
<keyword evidence="6" id="KW-0862">Zinc</keyword>
<dbReference type="InterPro" id="IPR024909">
    <property type="entry name" value="Cys-tRNA/MSH_ligase"/>
</dbReference>
<dbReference type="HAMAP" id="MF_00041">
    <property type="entry name" value="Cys_tRNA_synth"/>
    <property type="match status" value="1"/>
</dbReference>
<keyword evidence="14" id="KW-1185">Reference proteome</keyword>
<keyword evidence="3" id="KW-0436">Ligase</keyword>
<evidence type="ECO:0000256" key="5">
    <source>
        <dbReference type="ARBA" id="ARBA00022741"/>
    </source>
</evidence>
<dbReference type="PANTHER" id="PTHR10890">
    <property type="entry name" value="CYSTEINYL-TRNA SYNTHETASE"/>
    <property type="match status" value="1"/>
</dbReference>
<dbReference type="InterPro" id="IPR009080">
    <property type="entry name" value="tRNAsynth_Ia_anticodon-bd"/>
</dbReference>
<dbReference type="SUPFAM" id="SSF52374">
    <property type="entry name" value="Nucleotidylyl transferase"/>
    <property type="match status" value="1"/>
</dbReference>
<accession>A0A1Y2EZK4</accession>
<evidence type="ECO:0000256" key="4">
    <source>
        <dbReference type="ARBA" id="ARBA00022723"/>
    </source>
</evidence>
<evidence type="ECO:0000256" key="2">
    <source>
        <dbReference type="ARBA" id="ARBA00012832"/>
    </source>
</evidence>
<dbReference type="NCBIfam" id="TIGR00435">
    <property type="entry name" value="cysS"/>
    <property type="match status" value="1"/>
</dbReference>
<dbReference type="PANTHER" id="PTHR10890:SF3">
    <property type="entry name" value="CYSTEINE--TRNA LIGASE, CYTOPLASMIC"/>
    <property type="match status" value="1"/>
</dbReference>
<protein>
    <recommendedName>
        <fullName evidence="2">cysteine--tRNA ligase</fullName>
        <ecNumber evidence="2">6.1.1.16</ecNumber>
    </recommendedName>
    <alternativeName>
        <fullName evidence="10">Cysteinyl-tRNA synthetase</fullName>
    </alternativeName>
</protein>
<dbReference type="AlphaFoldDB" id="A0A1Y2EZK4"/>
<comment type="cofactor">
    <cofactor evidence="1">
        <name>Zn(2+)</name>
        <dbReference type="ChEBI" id="CHEBI:29105"/>
    </cofactor>
</comment>
<keyword evidence="4" id="KW-0479">Metal-binding</keyword>
<evidence type="ECO:0000256" key="11">
    <source>
        <dbReference type="SAM" id="MobiDB-lite"/>
    </source>
</evidence>
<dbReference type="OrthoDB" id="438179at2759"/>
<keyword evidence="8" id="KW-0648">Protein biosynthesis</keyword>
<dbReference type="GO" id="GO:0046872">
    <property type="term" value="F:metal ion binding"/>
    <property type="evidence" value="ECO:0007669"/>
    <property type="project" value="UniProtKB-KW"/>
</dbReference>
<dbReference type="InterPro" id="IPR032678">
    <property type="entry name" value="tRNA-synt_1_cat_dom"/>
</dbReference>
<dbReference type="Pfam" id="PF01406">
    <property type="entry name" value="tRNA-synt_1e"/>
    <property type="match status" value="1"/>
</dbReference>
<keyword evidence="7" id="KW-0067">ATP-binding</keyword>
<evidence type="ECO:0000256" key="3">
    <source>
        <dbReference type="ARBA" id="ARBA00022598"/>
    </source>
</evidence>
<keyword evidence="5" id="KW-0547">Nucleotide-binding</keyword>
<dbReference type="GO" id="GO:0005737">
    <property type="term" value="C:cytoplasm"/>
    <property type="evidence" value="ECO:0007669"/>
    <property type="project" value="TreeGrafter"/>
</dbReference>
<dbReference type="GO" id="GO:0005524">
    <property type="term" value="F:ATP binding"/>
    <property type="evidence" value="ECO:0007669"/>
    <property type="project" value="UniProtKB-KW"/>
</dbReference>
<dbReference type="STRING" id="106004.A0A1Y2EZK4"/>
<dbReference type="Proteomes" id="UP000193467">
    <property type="component" value="Unassembled WGS sequence"/>
</dbReference>
<feature type="domain" description="tRNA synthetases class I catalytic" evidence="12">
    <location>
        <begin position="35"/>
        <end position="487"/>
    </location>
</feature>
<evidence type="ECO:0000256" key="1">
    <source>
        <dbReference type="ARBA" id="ARBA00001947"/>
    </source>
</evidence>
<dbReference type="EMBL" id="MCGR01000033">
    <property type="protein sequence ID" value="ORY76907.1"/>
    <property type="molecule type" value="Genomic_DNA"/>
</dbReference>
<dbReference type="GO" id="GO:0006423">
    <property type="term" value="P:cysteinyl-tRNA aminoacylation"/>
    <property type="evidence" value="ECO:0007669"/>
    <property type="project" value="InterPro"/>
</dbReference>
<organism evidence="13 14">
    <name type="scientific">Leucosporidium creatinivorum</name>
    <dbReference type="NCBI Taxonomy" id="106004"/>
    <lineage>
        <taxon>Eukaryota</taxon>
        <taxon>Fungi</taxon>
        <taxon>Dikarya</taxon>
        <taxon>Basidiomycota</taxon>
        <taxon>Pucciniomycotina</taxon>
        <taxon>Microbotryomycetes</taxon>
        <taxon>Leucosporidiales</taxon>
        <taxon>Leucosporidium</taxon>
    </lineage>
</organism>
<name>A0A1Y2EZK4_9BASI</name>
<keyword evidence="9 13" id="KW-0030">Aminoacyl-tRNA synthetase</keyword>
<dbReference type="CDD" id="cd00672">
    <property type="entry name" value="CysRS_core"/>
    <property type="match status" value="1"/>
</dbReference>
<evidence type="ECO:0000313" key="13">
    <source>
        <dbReference type="EMBL" id="ORY76907.1"/>
    </source>
</evidence>
<feature type="region of interest" description="Disordered" evidence="11">
    <location>
        <begin position="727"/>
        <end position="771"/>
    </location>
</feature>
<evidence type="ECO:0000256" key="9">
    <source>
        <dbReference type="ARBA" id="ARBA00023146"/>
    </source>
</evidence>
<dbReference type="SUPFAM" id="SSF47323">
    <property type="entry name" value="Anticodon-binding domain of a subclass of class I aminoacyl-tRNA synthetases"/>
    <property type="match status" value="1"/>
</dbReference>
<evidence type="ECO:0000313" key="14">
    <source>
        <dbReference type="Proteomes" id="UP000193467"/>
    </source>
</evidence>
<dbReference type="GO" id="GO:0004817">
    <property type="term" value="F:cysteine-tRNA ligase activity"/>
    <property type="evidence" value="ECO:0007669"/>
    <property type="project" value="UniProtKB-EC"/>
</dbReference>
<proteinExistence type="inferred from homology"/>
<evidence type="ECO:0000256" key="10">
    <source>
        <dbReference type="ARBA" id="ARBA00031499"/>
    </source>
</evidence>
<dbReference type="FunFam" id="1.20.120.1910:FF:000005">
    <property type="entry name" value="Cysteine-tRNA ligase, putative"/>
    <property type="match status" value="1"/>
</dbReference>
<dbReference type="EC" id="6.1.1.16" evidence="2"/>
<dbReference type="InParanoid" id="A0A1Y2EZK4"/>
<gene>
    <name evidence="13" type="ORF">BCR35DRAFT_267332</name>
</gene>
<dbReference type="InterPro" id="IPR015803">
    <property type="entry name" value="Cys-tRNA-ligase"/>
</dbReference>
<evidence type="ECO:0000256" key="8">
    <source>
        <dbReference type="ARBA" id="ARBA00022917"/>
    </source>
</evidence>